<organism evidence="2 3">
    <name type="scientific">Jiangella aurantiaca</name>
    <dbReference type="NCBI Taxonomy" id="2530373"/>
    <lineage>
        <taxon>Bacteria</taxon>
        <taxon>Bacillati</taxon>
        <taxon>Actinomycetota</taxon>
        <taxon>Actinomycetes</taxon>
        <taxon>Jiangellales</taxon>
        <taxon>Jiangellaceae</taxon>
        <taxon>Jiangella</taxon>
    </lineage>
</organism>
<feature type="region of interest" description="Disordered" evidence="1">
    <location>
        <begin position="34"/>
        <end position="56"/>
    </location>
</feature>
<comment type="caution">
    <text evidence="2">The sequence shown here is derived from an EMBL/GenBank/DDBJ whole genome shotgun (WGS) entry which is preliminary data.</text>
</comment>
<evidence type="ECO:0000256" key="1">
    <source>
        <dbReference type="SAM" id="MobiDB-lite"/>
    </source>
</evidence>
<dbReference type="Gene3D" id="3.40.1490.10">
    <property type="entry name" value="Bit1"/>
    <property type="match status" value="1"/>
</dbReference>
<dbReference type="InterPro" id="IPR018988">
    <property type="entry name" value="DUF2000"/>
</dbReference>
<dbReference type="Proteomes" id="UP000295217">
    <property type="component" value="Unassembled WGS sequence"/>
</dbReference>
<reference evidence="2 3" key="1">
    <citation type="submission" date="2019-02" db="EMBL/GenBank/DDBJ databases">
        <title>Draft genome sequences of novel Actinobacteria.</title>
        <authorList>
            <person name="Sahin N."/>
            <person name="Ay H."/>
            <person name="Saygin H."/>
        </authorList>
    </citation>
    <scope>NUCLEOTIDE SEQUENCE [LARGE SCALE GENOMIC DNA]</scope>
    <source>
        <strain evidence="2 3">8K307</strain>
    </source>
</reference>
<dbReference type="InterPro" id="IPR023476">
    <property type="entry name" value="Pep_tRNA_hydro_II_dom_sf"/>
</dbReference>
<evidence type="ECO:0000313" key="3">
    <source>
        <dbReference type="Proteomes" id="UP000295217"/>
    </source>
</evidence>
<dbReference type="SUPFAM" id="SSF102462">
    <property type="entry name" value="Peptidyl-tRNA hydrolase II"/>
    <property type="match status" value="1"/>
</dbReference>
<accession>A0A4R5A773</accession>
<name>A0A4R5A773_9ACTN</name>
<sequence length="233" mass="24233">MPVEVEPDGAVVDDEQRPRGVGVRGIGVVGEPGVEDLDQPGHVGTPGPDRRAGGGEHAIPLSAVGLAAAWDLAVGHRLITYKTRGGRSAHAGAVTDEIRFATKIAVLLADDLAVWQRLNVTAFLVSGVAATSPELIGEPYEDADGTGYLPMFGQPVLVFAGDAAVLTAAHGRALDRGLRPAIFTRELFGTGNDRDNRAAVAAVKRADLDLVGLAVHGPKNAVDKIVKGAQLHR</sequence>
<gene>
    <name evidence="2" type="ORF">E1262_20745</name>
</gene>
<keyword evidence="3" id="KW-1185">Reference proteome</keyword>
<dbReference type="AlphaFoldDB" id="A0A4R5A773"/>
<dbReference type="OrthoDB" id="1684239at2"/>
<dbReference type="Pfam" id="PF09391">
    <property type="entry name" value="DUF2000"/>
    <property type="match status" value="1"/>
</dbReference>
<protein>
    <submittedName>
        <fullName evidence="2">DUF2000 domain-containing protein</fullName>
    </submittedName>
</protein>
<proteinExistence type="predicted"/>
<evidence type="ECO:0000313" key="2">
    <source>
        <dbReference type="EMBL" id="TDD66906.1"/>
    </source>
</evidence>
<dbReference type="EMBL" id="SMLB01000034">
    <property type="protein sequence ID" value="TDD66906.1"/>
    <property type="molecule type" value="Genomic_DNA"/>
</dbReference>